<feature type="region of interest" description="Disordered" evidence="1">
    <location>
        <begin position="147"/>
        <end position="167"/>
    </location>
</feature>
<dbReference type="PANTHER" id="PTHR37327">
    <property type="entry name" value="CHROMOSOME 1, WHOLE GENOME SHOTGUN SEQUENCE"/>
    <property type="match status" value="1"/>
</dbReference>
<sequence>MAGSSGTNYSRRYLLEEALHKANNAVFFDHRQNYEDAIRAYGESCSLLGQVMRTSLDAEDKRNIEAVVSSMIKLLDDLACAPITDPSDDIFFDSAELEKVTGIDPYEEHLGRLMYLWLISNSPVSIPYQRKDWKRFRRKEGLDKDMDRRGVEEGVRNDNEIQASLDT</sequence>
<evidence type="ECO:0000259" key="2">
    <source>
        <dbReference type="Pfam" id="PF04212"/>
    </source>
</evidence>
<evidence type="ECO:0000313" key="3">
    <source>
        <dbReference type="EMBL" id="KAK3174209.1"/>
    </source>
</evidence>
<protein>
    <recommendedName>
        <fullName evidence="2">MIT domain-containing protein</fullName>
    </recommendedName>
</protein>
<dbReference type="InterPro" id="IPR007330">
    <property type="entry name" value="MIT_dom"/>
</dbReference>
<dbReference type="EMBL" id="JASNWA010000006">
    <property type="protein sequence ID" value="KAK3174209.1"/>
    <property type="molecule type" value="Genomic_DNA"/>
</dbReference>
<organism evidence="3 4">
    <name type="scientific">Lepraria neglecta</name>
    <dbReference type="NCBI Taxonomy" id="209136"/>
    <lineage>
        <taxon>Eukaryota</taxon>
        <taxon>Fungi</taxon>
        <taxon>Dikarya</taxon>
        <taxon>Ascomycota</taxon>
        <taxon>Pezizomycotina</taxon>
        <taxon>Lecanoromycetes</taxon>
        <taxon>OSLEUM clade</taxon>
        <taxon>Lecanoromycetidae</taxon>
        <taxon>Lecanorales</taxon>
        <taxon>Lecanorineae</taxon>
        <taxon>Stereocaulaceae</taxon>
        <taxon>Lepraria</taxon>
    </lineage>
</organism>
<gene>
    <name evidence="3" type="ORF">OEA41_001453</name>
</gene>
<dbReference type="Proteomes" id="UP001276659">
    <property type="component" value="Unassembled WGS sequence"/>
</dbReference>
<keyword evidence="4" id="KW-1185">Reference proteome</keyword>
<feature type="compositionally biased region" description="Basic and acidic residues" evidence="1">
    <location>
        <begin position="147"/>
        <end position="159"/>
    </location>
</feature>
<feature type="domain" description="MIT" evidence="2">
    <location>
        <begin position="15"/>
        <end position="69"/>
    </location>
</feature>
<accession>A0AAE0DLD9</accession>
<name>A0AAE0DLD9_9LECA</name>
<comment type="caution">
    <text evidence="3">The sequence shown here is derived from an EMBL/GenBank/DDBJ whole genome shotgun (WGS) entry which is preliminary data.</text>
</comment>
<dbReference type="PANTHER" id="PTHR37327:SF1">
    <property type="entry name" value="MICROTUBULE INTERACTING AND TRANSPORT DOMAIN-CONTAINING PROTEIN"/>
    <property type="match status" value="1"/>
</dbReference>
<dbReference type="Pfam" id="PF04212">
    <property type="entry name" value="MIT"/>
    <property type="match status" value="1"/>
</dbReference>
<dbReference type="SUPFAM" id="SSF116846">
    <property type="entry name" value="MIT domain"/>
    <property type="match status" value="1"/>
</dbReference>
<proteinExistence type="predicted"/>
<evidence type="ECO:0000313" key="4">
    <source>
        <dbReference type="Proteomes" id="UP001276659"/>
    </source>
</evidence>
<dbReference type="InterPro" id="IPR036181">
    <property type="entry name" value="MIT_dom_sf"/>
</dbReference>
<dbReference type="AlphaFoldDB" id="A0AAE0DLD9"/>
<evidence type="ECO:0000256" key="1">
    <source>
        <dbReference type="SAM" id="MobiDB-lite"/>
    </source>
</evidence>
<reference evidence="3" key="1">
    <citation type="submission" date="2022-11" db="EMBL/GenBank/DDBJ databases">
        <title>Chromosomal genome sequence assembly and mating type (MAT) locus characterization of the leprose asexual lichenized fungus Lepraria neglecta (Nyl.) Erichsen.</title>
        <authorList>
            <person name="Allen J.L."/>
            <person name="Pfeffer B."/>
        </authorList>
    </citation>
    <scope>NUCLEOTIDE SEQUENCE</scope>
    <source>
        <strain evidence="3">Allen 5258</strain>
    </source>
</reference>
<dbReference type="Gene3D" id="1.20.58.80">
    <property type="entry name" value="Phosphotransferase system, lactose/cellobiose-type IIA subunit"/>
    <property type="match status" value="1"/>
</dbReference>